<dbReference type="PRINTS" id="PR00320">
    <property type="entry name" value="GPROTEINBRPT"/>
</dbReference>
<feature type="region of interest" description="Disordered" evidence="5">
    <location>
        <begin position="741"/>
        <end position="775"/>
    </location>
</feature>
<feature type="repeat" description="WD" evidence="4">
    <location>
        <begin position="19"/>
        <end position="53"/>
    </location>
</feature>
<feature type="compositionally biased region" description="Polar residues" evidence="5">
    <location>
        <begin position="650"/>
        <end position="677"/>
    </location>
</feature>
<comment type="similarity">
    <text evidence="1">Belongs to the WD repeat WDR48 family.</text>
</comment>
<dbReference type="PANTHER" id="PTHR19862">
    <property type="entry name" value="WD REPEAT-CONTAINING PROTEIN 48"/>
    <property type="match status" value="1"/>
</dbReference>
<feature type="repeat" description="WD" evidence="4">
    <location>
        <begin position="219"/>
        <end position="260"/>
    </location>
</feature>
<dbReference type="InterPro" id="IPR036322">
    <property type="entry name" value="WD40_repeat_dom_sf"/>
</dbReference>
<dbReference type="OrthoDB" id="2421129at2759"/>
<organism evidence="6 7">
    <name type="scientific">Lojkania enalia</name>
    <dbReference type="NCBI Taxonomy" id="147567"/>
    <lineage>
        <taxon>Eukaryota</taxon>
        <taxon>Fungi</taxon>
        <taxon>Dikarya</taxon>
        <taxon>Ascomycota</taxon>
        <taxon>Pezizomycotina</taxon>
        <taxon>Dothideomycetes</taxon>
        <taxon>Pleosporomycetidae</taxon>
        <taxon>Pleosporales</taxon>
        <taxon>Pleosporales incertae sedis</taxon>
        <taxon>Lojkania</taxon>
    </lineage>
</organism>
<dbReference type="InterPro" id="IPR051246">
    <property type="entry name" value="WDR48"/>
</dbReference>
<name>A0A9P4N266_9PLEO</name>
<feature type="repeat" description="WD" evidence="4">
    <location>
        <begin position="145"/>
        <end position="165"/>
    </location>
</feature>
<evidence type="ECO:0000256" key="4">
    <source>
        <dbReference type="PROSITE-ProRule" id="PRU00221"/>
    </source>
</evidence>
<dbReference type="InterPro" id="IPR019775">
    <property type="entry name" value="WD40_repeat_CS"/>
</dbReference>
<dbReference type="InterPro" id="IPR020472">
    <property type="entry name" value="WD40_PAC1"/>
</dbReference>
<dbReference type="InterPro" id="IPR021772">
    <property type="entry name" value="WDR48/Bun107"/>
</dbReference>
<dbReference type="GO" id="GO:0043130">
    <property type="term" value="F:ubiquitin binding"/>
    <property type="evidence" value="ECO:0007669"/>
    <property type="project" value="TreeGrafter"/>
</dbReference>
<dbReference type="PROSITE" id="PS00678">
    <property type="entry name" value="WD_REPEATS_1"/>
    <property type="match status" value="2"/>
</dbReference>
<keyword evidence="2 4" id="KW-0853">WD repeat</keyword>
<accession>A0A9P4N266</accession>
<keyword evidence="3" id="KW-0677">Repeat</keyword>
<dbReference type="PROSITE" id="PS50082">
    <property type="entry name" value="WD_REPEATS_2"/>
    <property type="match status" value="5"/>
</dbReference>
<reference evidence="7" key="1">
    <citation type="journal article" date="2020" name="Stud. Mycol.">
        <title>101 Dothideomycetes genomes: A test case for predicting lifestyles and emergence of pathogens.</title>
        <authorList>
            <person name="Haridas S."/>
            <person name="Albert R."/>
            <person name="Binder M."/>
            <person name="Bloem J."/>
            <person name="LaButti K."/>
            <person name="Salamov A."/>
            <person name="Andreopoulos B."/>
            <person name="Baker S."/>
            <person name="Barry K."/>
            <person name="Bills G."/>
            <person name="Bluhm B."/>
            <person name="Cannon C."/>
            <person name="Castanera R."/>
            <person name="Culley D."/>
            <person name="Daum C."/>
            <person name="Ezra D."/>
            <person name="Gonzalez J."/>
            <person name="Henrissat B."/>
            <person name="Kuo A."/>
            <person name="Liang C."/>
            <person name="Lipzen A."/>
            <person name="Lutzoni F."/>
            <person name="Magnuson J."/>
            <person name="Mondo S."/>
            <person name="Nolan M."/>
            <person name="Ohm R."/>
            <person name="Pangilinan J."/>
            <person name="Park H.-J."/>
            <person name="Ramirez L."/>
            <person name="Alfaro M."/>
            <person name="Sun H."/>
            <person name="Tritt A."/>
            <person name="Yoshinaga Y."/>
            <person name="Zwiers L.-H."/>
            <person name="Turgeon B."/>
            <person name="Goodwin S."/>
            <person name="Spatafora J."/>
            <person name="Crous P."/>
            <person name="Grigoriev I."/>
        </authorList>
    </citation>
    <scope>NUCLEOTIDE SEQUENCE [LARGE SCALE GENOMIC DNA]</scope>
    <source>
        <strain evidence="7">CBS 304.66</strain>
    </source>
</reference>
<evidence type="ECO:0000256" key="1">
    <source>
        <dbReference type="ARBA" id="ARBA00006917"/>
    </source>
</evidence>
<sequence length="1046" mass="114143">MARNARKRISYVLPLANSAGGHRLGVNGLAVDPGNATLYSGGRDGVICAWDLQLDLRPKHNEDSDPFADSSAPDYKPPPTQFRQQVQAHTHWINDIVLAQDNQALVSASSDITVKLWRPAAQDILPPQTIGLHTDYVKRVASPGPNENWVVSGGLDRKISLWDLNGAGKKLQIAVGDDENTAKGSVYALAANSSIIASGGPESIVRVWDARTGKRVTKFVGHTDNVRDVLITQDGDTIMTASSDQTVKVWSMTAGRCMYTLTMHNDSVWSLYSSDPQLSIFYSSDRSGMVAKSDVRNCPEMDEGVSVAVCQEHEGVNKVIQAGDYIWTATSSSSINRWNDVETAADVALPESYKWHRSSVATTRTRYPSPPTASPPPGGAVPKIPFKALLRMSNTAPFPLFSAKDPEASTMYSVASARKPSEVLSVADSGMVVPCRDLPDFSIEGQNGLIKHVLLNDRRRVLTLDTAGEVMLWDLLQCAPVKSFGKRHLEDVVLEVNTRETVAHWCAVNTRTGSLTCVLEENYCFDAEMYADELHLEEKIEFREDQRINLGKWILRYLFSNLIDEEIKRDEDFRNMLLQEKASGLNRAKAPTSIHIPETPINGWKEAASGPTSGSTIRATSGFHLPLNTPGMSIGLATPALPPTSVGHGPQQTMSLPSTTEEGSQLEKTQTQQSQAKEGSDYFSAYPATNGNGKAQSSTETSADPSQEALPQSPAMEDTPGQTKKGKALFSKKFNMSFNMKKFSTTSPIPETPKPIATDEKSEDSDSRSSKADERVIEDNFHGVVQKIRLGYEEQVNLGALTITSQIAPSLPNETPVLKPPATTTILIQEDRPDSGGVADLFEGHVGSLGQQADLIEKTAPVWLADVLLRLQNQTPLKDIVKVSFILEPYQNQLPSISTDGYIPLFVPSDTVVRTANTAISNNRLNANRMLRARKILAYVAERIEPAPEKEDPNALKPEEYLELYCNNQLISPTMTLASIRAHVWRGGGDVILYYKSNGRREIKHAPVPGTPPAPRSTAASEGKASSDAGRSSQHSSRGIIEGRAL</sequence>
<feature type="compositionally biased region" description="Basic and acidic residues" evidence="5">
    <location>
        <begin position="757"/>
        <end position="775"/>
    </location>
</feature>
<feature type="compositionally biased region" description="Polar residues" evidence="5">
    <location>
        <begin position="610"/>
        <end position="619"/>
    </location>
</feature>
<dbReference type="FunFam" id="2.130.10.10:FF:001614">
    <property type="entry name" value="WD repeat protein"/>
    <property type="match status" value="1"/>
</dbReference>
<dbReference type="EMBL" id="ML986595">
    <property type="protein sequence ID" value="KAF2266895.1"/>
    <property type="molecule type" value="Genomic_DNA"/>
</dbReference>
<feature type="region of interest" description="Disordered" evidence="5">
    <location>
        <begin position="587"/>
        <end position="725"/>
    </location>
</feature>
<dbReference type="InterPro" id="IPR015943">
    <property type="entry name" value="WD40/YVTN_repeat-like_dom_sf"/>
</dbReference>
<feature type="region of interest" description="Disordered" evidence="5">
    <location>
        <begin position="1004"/>
        <end position="1046"/>
    </location>
</feature>
<proteinExistence type="inferred from homology"/>
<dbReference type="CDD" id="cd17041">
    <property type="entry name" value="Ubl_WDR48"/>
    <property type="match status" value="1"/>
</dbReference>
<dbReference type="SMART" id="SM00320">
    <property type="entry name" value="WD40"/>
    <property type="match status" value="8"/>
</dbReference>
<feature type="compositionally biased region" description="Polar residues" evidence="5">
    <location>
        <begin position="687"/>
        <end position="705"/>
    </location>
</feature>
<dbReference type="Pfam" id="PF11816">
    <property type="entry name" value="DUF3337"/>
    <property type="match status" value="1"/>
</dbReference>
<dbReference type="InterPro" id="IPR001680">
    <property type="entry name" value="WD40_rpt"/>
</dbReference>
<protein>
    <submittedName>
        <fullName evidence="6">WD repeat protein-like protein</fullName>
    </submittedName>
</protein>
<dbReference type="PROSITE" id="PS50294">
    <property type="entry name" value="WD_REPEATS_REGION"/>
    <property type="match status" value="3"/>
</dbReference>
<dbReference type="AlphaFoldDB" id="A0A9P4N266"/>
<evidence type="ECO:0000313" key="7">
    <source>
        <dbReference type="Proteomes" id="UP000800093"/>
    </source>
</evidence>
<feature type="repeat" description="WD" evidence="4">
    <location>
        <begin position="86"/>
        <end position="117"/>
    </location>
</feature>
<dbReference type="Pfam" id="PF00400">
    <property type="entry name" value="WD40"/>
    <property type="match status" value="4"/>
</dbReference>
<evidence type="ECO:0000256" key="2">
    <source>
        <dbReference type="ARBA" id="ARBA00022574"/>
    </source>
</evidence>
<evidence type="ECO:0000256" key="5">
    <source>
        <dbReference type="SAM" id="MobiDB-lite"/>
    </source>
</evidence>
<dbReference type="GO" id="GO:0000724">
    <property type="term" value="P:double-strand break repair via homologous recombination"/>
    <property type="evidence" value="ECO:0007669"/>
    <property type="project" value="TreeGrafter"/>
</dbReference>
<keyword evidence="7" id="KW-1185">Reference proteome</keyword>
<gene>
    <name evidence="6" type="ORF">CC78DRAFT_491309</name>
</gene>
<dbReference type="CDD" id="cd00200">
    <property type="entry name" value="WD40"/>
    <property type="match status" value="1"/>
</dbReference>
<dbReference type="Gene3D" id="2.130.10.10">
    <property type="entry name" value="YVTN repeat-like/Quinoprotein amine dehydrogenase"/>
    <property type="match status" value="2"/>
</dbReference>
<evidence type="ECO:0000256" key="3">
    <source>
        <dbReference type="ARBA" id="ARBA00022737"/>
    </source>
</evidence>
<feature type="repeat" description="WD" evidence="4">
    <location>
        <begin position="192"/>
        <end position="218"/>
    </location>
</feature>
<dbReference type="SUPFAM" id="SSF50978">
    <property type="entry name" value="WD40 repeat-like"/>
    <property type="match status" value="1"/>
</dbReference>
<dbReference type="PANTHER" id="PTHR19862:SF14">
    <property type="entry name" value="WD REPEAT-CONTAINING PROTEIN 48"/>
    <property type="match status" value="1"/>
</dbReference>
<comment type="caution">
    <text evidence="6">The sequence shown here is derived from an EMBL/GenBank/DDBJ whole genome shotgun (WGS) entry which is preliminary data.</text>
</comment>
<dbReference type="Proteomes" id="UP000800093">
    <property type="component" value="Unassembled WGS sequence"/>
</dbReference>
<evidence type="ECO:0000313" key="6">
    <source>
        <dbReference type="EMBL" id="KAF2266895.1"/>
    </source>
</evidence>